<evidence type="ECO:0000313" key="4">
    <source>
        <dbReference type="Proteomes" id="UP001295684"/>
    </source>
</evidence>
<proteinExistence type="predicted"/>
<keyword evidence="4" id="KW-1185">Reference proteome</keyword>
<dbReference type="Pfam" id="PF13815">
    <property type="entry name" value="Dzip-like_N"/>
    <property type="match status" value="1"/>
</dbReference>
<evidence type="ECO:0000256" key="1">
    <source>
        <dbReference type="SAM" id="MobiDB-lite"/>
    </source>
</evidence>
<name>A0AAD1XD39_EUPCR</name>
<accession>A0AAD1XD39</accession>
<dbReference type="Proteomes" id="UP001295684">
    <property type="component" value="Unassembled WGS sequence"/>
</dbReference>
<sequence>MENILPREDAKPMVFKVKDKTLNWKGLQAVSESLPDALVSQDNSLSKAVNNLTYALLQKEDIEKMGCPRTIQSFKIFQLCLEYMSHTQEYLENKLLDYEAEKVCADKALDKFTRSCEINKKVMISTNKESIQKKKFVLKDYELMFKELGIIQQEVNQVKFSCDICTQGIKAGLSSRKSKKKKHYKSLYDLQKHYSKKHPGHDLDLKRYTVKRLDGRVGQVDLSETQLSKLLRRARPYLDKKKRMSEKPVSKLSKLLQRAKPFLDAKKAQNQKPQSKLSRLLQRARPFLDEIKRKSGLQPRTKESHSKGDLANYDYRKKSTLQQKKYKEIFESLEDHSEIPISEYKSGFEKQDINDLKSFFGDKLEQYEDKMQDKVKNTYFDIYEDTKSKATGPKK</sequence>
<gene>
    <name evidence="3" type="ORF">ECRASSUSDP1_LOCUS11261</name>
</gene>
<protein>
    <recommendedName>
        <fullName evidence="2">Cilium assembly protein DZIP1 N-terminal domain-containing protein</fullName>
    </recommendedName>
</protein>
<dbReference type="EMBL" id="CAMPGE010011115">
    <property type="protein sequence ID" value="CAI2369955.1"/>
    <property type="molecule type" value="Genomic_DNA"/>
</dbReference>
<dbReference type="AlphaFoldDB" id="A0AAD1XD39"/>
<feature type="domain" description="Cilium assembly protein DZIP1 N-terminal" evidence="2">
    <location>
        <begin position="15"/>
        <end position="102"/>
    </location>
</feature>
<organism evidence="3 4">
    <name type="scientific">Euplotes crassus</name>
    <dbReference type="NCBI Taxonomy" id="5936"/>
    <lineage>
        <taxon>Eukaryota</taxon>
        <taxon>Sar</taxon>
        <taxon>Alveolata</taxon>
        <taxon>Ciliophora</taxon>
        <taxon>Intramacronucleata</taxon>
        <taxon>Spirotrichea</taxon>
        <taxon>Hypotrichia</taxon>
        <taxon>Euplotida</taxon>
        <taxon>Euplotidae</taxon>
        <taxon>Moneuplotes</taxon>
    </lineage>
</organism>
<evidence type="ECO:0000259" key="2">
    <source>
        <dbReference type="Pfam" id="PF13815"/>
    </source>
</evidence>
<feature type="region of interest" description="Disordered" evidence="1">
    <location>
        <begin position="291"/>
        <end position="311"/>
    </location>
</feature>
<reference evidence="3" key="1">
    <citation type="submission" date="2023-07" db="EMBL/GenBank/DDBJ databases">
        <authorList>
            <consortium name="AG Swart"/>
            <person name="Singh M."/>
            <person name="Singh A."/>
            <person name="Seah K."/>
            <person name="Emmerich C."/>
        </authorList>
    </citation>
    <scope>NUCLEOTIDE SEQUENCE</scope>
    <source>
        <strain evidence="3">DP1</strain>
    </source>
</reference>
<comment type="caution">
    <text evidence="3">The sequence shown here is derived from an EMBL/GenBank/DDBJ whole genome shotgun (WGS) entry which is preliminary data.</text>
</comment>
<dbReference type="InterPro" id="IPR032714">
    <property type="entry name" value="DZIP1_N"/>
</dbReference>
<evidence type="ECO:0000313" key="3">
    <source>
        <dbReference type="EMBL" id="CAI2369955.1"/>
    </source>
</evidence>